<dbReference type="GO" id="GO:0003677">
    <property type="term" value="F:DNA binding"/>
    <property type="evidence" value="ECO:0007669"/>
    <property type="project" value="TreeGrafter"/>
</dbReference>
<organism evidence="10">
    <name type="scientific">uncultured Desulfobacteraceae bacterium</name>
    <dbReference type="NCBI Taxonomy" id="218296"/>
    <lineage>
        <taxon>Bacteria</taxon>
        <taxon>Pseudomonadati</taxon>
        <taxon>Thermodesulfobacteriota</taxon>
        <taxon>Desulfobacteria</taxon>
        <taxon>Desulfobacterales</taxon>
        <taxon>Desulfobacteraceae</taxon>
        <taxon>environmental samples</taxon>
    </lineage>
</organism>
<evidence type="ECO:0000313" key="10">
    <source>
        <dbReference type="EMBL" id="VEN73384.1"/>
    </source>
</evidence>
<dbReference type="InterPro" id="IPR018117">
    <property type="entry name" value="C5_DNA_meth_AS"/>
</dbReference>
<evidence type="ECO:0000256" key="6">
    <source>
        <dbReference type="PROSITE-ProRule" id="PRU01016"/>
    </source>
</evidence>
<evidence type="ECO:0000256" key="1">
    <source>
        <dbReference type="ARBA" id="ARBA00022603"/>
    </source>
</evidence>
<dbReference type="PRINTS" id="PR00105">
    <property type="entry name" value="C5METTRFRASE"/>
</dbReference>
<sequence length="432" mass="48261">MTQRSDLQVVSLFSGCGGLDHGFKSAGYSVRFANDFDKFSCETLRLNGQENVLHAPIEDVSASEIGKIIGTQPGACDVLIGGPPCQPFSKSAYWRTGDTLRLKDPRANTLEQYFRFVEDLQPHVFLLENVHGLNYNGKEEGFRFIMERIKEINHKAGLRYIPSWEVLNVADYGAPQLRVRFFLVASRRGAPFRFPHPTHVASQEVQLPLLGEMAMAPYVTAWEAIGGIAPSSKEKLRVGGKWADLLPSIPEGQNYLWHTDRRGGLPLFGWRARYWSFLLKLSKRLPSWTIQAQPGSAIGPFHWNNRKLSWQEMAAIQTFPNSFIIDAPRTEIQRQIGNAAPSLMAEVLAREIAQQMFGGKFKNNPTLAVTRCGGVPEPEPVDPVPEKYLHLTGDHAAHPGVGKGRSYMRKKNPDNAMRPDGNFAALHSHPNP</sequence>
<comment type="similarity">
    <text evidence="6 7">Belongs to the class I-like SAM-binding methyltransferase superfamily. C5-methyltransferase family.</text>
</comment>
<dbReference type="PANTHER" id="PTHR10629:SF52">
    <property type="entry name" value="DNA (CYTOSINE-5)-METHYLTRANSFERASE 1"/>
    <property type="match status" value="1"/>
</dbReference>
<dbReference type="AlphaFoldDB" id="A0A484HG85"/>
<keyword evidence="2 6" id="KW-0808">Transferase</keyword>
<dbReference type="InterPro" id="IPR001525">
    <property type="entry name" value="C5_MeTfrase"/>
</dbReference>
<protein>
    <recommendedName>
        <fullName evidence="8">Cytosine-specific methyltransferase</fullName>
        <ecNumber evidence="8">2.1.1.37</ecNumber>
    </recommendedName>
</protein>
<evidence type="ECO:0000256" key="7">
    <source>
        <dbReference type="RuleBase" id="RU000416"/>
    </source>
</evidence>
<dbReference type="InterPro" id="IPR050390">
    <property type="entry name" value="C5-Methyltransferase"/>
</dbReference>
<reference evidence="10" key="1">
    <citation type="submission" date="2019-01" db="EMBL/GenBank/DDBJ databases">
        <authorList>
            <consortium name="Genoscope - CEA"/>
            <person name="William W."/>
        </authorList>
    </citation>
    <scope>NUCLEOTIDE SEQUENCE</scope>
    <source>
        <strain evidence="10">CR-1</strain>
    </source>
</reference>
<dbReference type="Pfam" id="PF00145">
    <property type="entry name" value="DNA_methylase"/>
    <property type="match status" value="1"/>
</dbReference>
<feature type="active site" evidence="6">
    <location>
        <position position="85"/>
    </location>
</feature>
<evidence type="ECO:0000256" key="3">
    <source>
        <dbReference type="ARBA" id="ARBA00022691"/>
    </source>
</evidence>
<evidence type="ECO:0000256" key="5">
    <source>
        <dbReference type="ARBA" id="ARBA00047422"/>
    </source>
</evidence>
<dbReference type="PROSITE" id="PS51679">
    <property type="entry name" value="SAM_MT_C5"/>
    <property type="match status" value="1"/>
</dbReference>
<dbReference type="PANTHER" id="PTHR10629">
    <property type="entry name" value="CYTOSINE-SPECIFIC METHYLTRANSFERASE"/>
    <property type="match status" value="1"/>
</dbReference>
<proteinExistence type="inferred from homology"/>
<dbReference type="EC" id="2.1.1.37" evidence="8"/>
<accession>A0A484HG85</accession>
<dbReference type="GO" id="GO:0009307">
    <property type="term" value="P:DNA restriction-modification system"/>
    <property type="evidence" value="ECO:0007669"/>
    <property type="project" value="UniProtKB-KW"/>
</dbReference>
<gene>
    <name evidence="10" type="primary">haeIIIM</name>
    <name evidence="10" type="ORF">EPICR_160046</name>
</gene>
<dbReference type="PROSITE" id="PS00094">
    <property type="entry name" value="C5_MTASE_1"/>
    <property type="match status" value="1"/>
</dbReference>
<dbReference type="SUPFAM" id="SSF53335">
    <property type="entry name" value="S-adenosyl-L-methionine-dependent methyltransferases"/>
    <property type="match status" value="1"/>
</dbReference>
<keyword evidence="3 6" id="KW-0949">S-adenosyl-L-methionine</keyword>
<dbReference type="GO" id="GO:0032259">
    <property type="term" value="P:methylation"/>
    <property type="evidence" value="ECO:0007669"/>
    <property type="project" value="UniProtKB-KW"/>
</dbReference>
<dbReference type="GO" id="GO:0003886">
    <property type="term" value="F:DNA (cytosine-5-)-methyltransferase activity"/>
    <property type="evidence" value="ECO:0007669"/>
    <property type="project" value="UniProtKB-EC"/>
</dbReference>
<dbReference type="NCBIfam" id="TIGR00675">
    <property type="entry name" value="dcm"/>
    <property type="match status" value="1"/>
</dbReference>
<keyword evidence="4" id="KW-0680">Restriction system</keyword>
<name>A0A484HG85_9BACT</name>
<keyword evidence="1 6" id="KW-0489">Methyltransferase</keyword>
<dbReference type="InterPro" id="IPR029063">
    <property type="entry name" value="SAM-dependent_MTases_sf"/>
</dbReference>
<evidence type="ECO:0000256" key="4">
    <source>
        <dbReference type="ARBA" id="ARBA00022747"/>
    </source>
</evidence>
<comment type="catalytic activity">
    <reaction evidence="5 8">
        <text>a 2'-deoxycytidine in DNA + S-adenosyl-L-methionine = a 5-methyl-2'-deoxycytidine in DNA + S-adenosyl-L-homocysteine + H(+)</text>
        <dbReference type="Rhea" id="RHEA:13681"/>
        <dbReference type="Rhea" id="RHEA-COMP:11369"/>
        <dbReference type="Rhea" id="RHEA-COMP:11370"/>
        <dbReference type="ChEBI" id="CHEBI:15378"/>
        <dbReference type="ChEBI" id="CHEBI:57856"/>
        <dbReference type="ChEBI" id="CHEBI:59789"/>
        <dbReference type="ChEBI" id="CHEBI:85452"/>
        <dbReference type="ChEBI" id="CHEBI:85454"/>
        <dbReference type="EC" id="2.1.1.37"/>
    </reaction>
</comment>
<dbReference type="EMBL" id="CAACVI010000008">
    <property type="protein sequence ID" value="VEN73384.1"/>
    <property type="molecule type" value="Genomic_DNA"/>
</dbReference>
<dbReference type="Gene3D" id="3.40.50.150">
    <property type="entry name" value="Vaccinia Virus protein VP39"/>
    <property type="match status" value="1"/>
</dbReference>
<evidence type="ECO:0000256" key="2">
    <source>
        <dbReference type="ARBA" id="ARBA00022679"/>
    </source>
</evidence>
<feature type="region of interest" description="Disordered" evidence="9">
    <location>
        <begin position="393"/>
        <end position="432"/>
    </location>
</feature>
<dbReference type="Gene3D" id="3.90.120.10">
    <property type="entry name" value="DNA Methylase, subunit A, domain 2"/>
    <property type="match status" value="1"/>
</dbReference>
<evidence type="ECO:0000256" key="9">
    <source>
        <dbReference type="SAM" id="MobiDB-lite"/>
    </source>
</evidence>
<dbReference type="GO" id="GO:0044027">
    <property type="term" value="P:negative regulation of gene expression via chromosomal CpG island methylation"/>
    <property type="evidence" value="ECO:0007669"/>
    <property type="project" value="TreeGrafter"/>
</dbReference>
<evidence type="ECO:0000256" key="8">
    <source>
        <dbReference type="RuleBase" id="RU000417"/>
    </source>
</evidence>